<dbReference type="WBParaSite" id="SPAL_0001407850.1">
    <property type="protein sequence ID" value="SPAL_0001407850.1"/>
    <property type="gene ID" value="SPAL_0001407850"/>
</dbReference>
<evidence type="ECO:0000313" key="2">
    <source>
        <dbReference type="WBParaSite" id="SPAL_0001407850.1"/>
    </source>
</evidence>
<reference evidence="2" key="1">
    <citation type="submission" date="2017-02" db="UniProtKB">
        <authorList>
            <consortium name="WormBaseParasite"/>
        </authorList>
    </citation>
    <scope>IDENTIFICATION</scope>
</reference>
<name>A0A0N5C819_STREA</name>
<dbReference type="Proteomes" id="UP000046392">
    <property type="component" value="Unplaced"/>
</dbReference>
<dbReference type="AlphaFoldDB" id="A0A0N5C819"/>
<organism evidence="1 2">
    <name type="scientific">Strongyloides papillosus</name>
    <name type="common">Intestinal threadworm</name>
    <dbReference type="NCBI Taxonomy" id="174720"/>
    <lineage>
        <taxon>Eukaryota</taxon>
        <taxon>Metazoa</taxon>
        <taxon>Ecdysozoa</taxon>
        <taxon>Nematoda</taxon>
        <taxon>Chromadorea</taxon>
        <taxon>Rhabditida</taxon>
        <taxon>Tylenchina</taxon>
        <taxon>Panagrolaimomorpha</taxon>
        <taxon>Strongyloidoidea</taxon>
        <taxon>Strongyloididae</taxon>
        <taxon>Strongyloides</taxon>
    </lineage>
</organism>
<proteinExistence type="predicted"/>
<evidence type="ECO:0000313" key="1">
    <source>
        <dbReference type="Proteomes" id="UP000046392"/>
    </source>
</evidence>
<sequence>MKSKISNKKHDNLNFTFVKNQKKNKEYYYLNQKKLIVEYFKSNILAKELNNVENNKYKVEFKIFYHINFTSPK</sequence>
<keyword evidence="1" id="KW-1185">Reference proteome</keyword>
<protein>
    <submittedName>
        <fullName evidence="2">Uncharacterized protein</fullName>
    </submittedName>
</protein>
<accession>A0A0N5C819</accession>